<reference evidence="3" key="3">
    <citation type="submission" date="2020-10" db="UniProtKB">
        <authorList>
            <consortium name="WormBaseParasite"/>
        </authorList>
    </citation>
    <scope>IDENTIFICATION</scope>
</reference>
<organism evidence="1">
    <name type="scientific">Echinococcus granulosus</name>
    <name type="common">Hydatid tapeworm</name>
    <dbReference type="NCBI Taxonomy" id="6210"/>
    <lineage>
        <taxon>Eukaryota</taxon>
        <taxon>Metazoa</taxon>
        <taxon>Spiralia</taxon>
        <taxon>Lophotrochozoa</taxon>
        <taxon>Platyhelminthes</taxon>
        <taxon>Cestoda</taxon>
        <taxon>Eucestoda</taxon>
        <taxon>Cyclophyllidea</taxon>
        <taxon>Taeniidae</taxon>
        <taxon>Echinococcus</taxon>
        <taxon>Echinococcus granulosus group</taxon>
    </lineage>
</organism>
<dbReference type="EMBL" id="LK028576">
    <property type="protein sequence ID" value="CDS15303.1"/>
    <property type="molecule type" value="Genomic_DNA"/>
</dbReference>
<reference evidence="1 2" key="1">
    <citation type="journal article" date="2013" name="Nature">
        <title>The genomes of four tapeworm species reveal adaptations to parasitism.</title>
        <authorList>
            <person name="Tsai I.J."/>
            <person name="Zarowiecki M."/>
            <person name="Holroyd N."/>
            <person name="Garciarrubio A."/>
            <person name="Sanchez-Flores A."/>
            <person name="Brooks K.L."/>
            <person name="Tracey A."/>
            <person name="Bobes R.J."/>
            <person name="Fragoso G."/>
            <person name="Sciutto E."/>
            <person name="Aslett M."/>
            <person name="Beasley H."/>
            <person name="Bennett H.M."/>
            <person name="Cai J."/>
            <person name="Camicia F."/>
            <person name="Clark R."/>
            <person name="Cucher M."/>
            <person name="De Silva N."/>
            <person name="Day T.A."/>
            <person name="Deplazes P."/>
            <person name="Estrada K."/>
            <person name="Fernandez C."/>
            <person name="Holland P.W."/>
            <person name="Hou J."/>
            <person name="Hu S."/>
            <person name="Huckvale T."/>
            <person name="Hung S.S."/>
            <person name="Kamenetzky L."/>
            <person name="Keane J.A."/>
            <person name="Kiss F."/>
            <person name="Koziol U."/>
            <person name="Lambert O."/>
            <person name="Liu K."/>
            <person name="Luo X."/>
            <person name="Luo Y."/>
            <person name="Macchiaroli N."/>
            <person name="Nichol S."/>
            <person name="Paps J."/>
            <person name="Parkinson J."/>
            <person name="Pouchkina-Stantcheva N."/>
            <person name="Riddiford N."/>
            <person name="Rosenzvit M."/>
            <person name="Salinas G."/>
            <person name="Wasmuth J.D."/>
            <person name="Zamanian M."/>
            <person name="Zheng Y."/>
            <person name="Cai X."/>
            <person name="Soberon X."/>
            <person name="Olson P.D."/>
            <person name="Laclette J.P."/>
            <person name="Brehm K."/>
            <person name="Berriman M."/>
            <person name="Garciarrubio A."/>
            <person name="Bobes R.J."/>
            <person name="Fragoso G."/>
            <person name="Sanchez-Flores A."/>
            <person name="Estrada K."/>
            <person name="Cevallos M.A."/>
            <person name="Morett E."/>
            <person name="Gonzalez V."/>
            <person name="Portillo T."/>
            <person name="Ochoa-Leyva A."/>
            <person name="Jose M.V."/>
            <person name="Sciutto E."/>
            <person name="Landa A."/>
            <person name="Jimenez L."/>
            <person name="Valdes V."/>
            <person name="Carrero J.C."/>
            <person name="Larralde C."/>
            <person name="Morales-Montor J."/>
            <person name="Limon-Lason J."/>
            <person name="Soberon X."/>
            <person name="Laclette J.P."/>
        </authorList>
    </citation>
    <scope>NUCLEOTIDE SEQUENCE [LARGE SCALE GENOMIC DNA]</scope>
</reference>
<evidence type="ECO:0000313" key="2">
    <source>
        <dbReference type="Proteomes" id="UP000492820"/>
    </source>
</evidence>
<reference evidence="1" key="2">
    <citation type="submission" date="2014-06" db="EMBL/GenBank/DDBJ databases">
        <authorList>
            <person name="Aslett M."/>
        </authorList>
    </citation>
    <scope>NUCLEOTIDE SEQUENCE</scope>
</reference>
<proteinExistence type="predicted"/>
<dbReference type="Proteomes" id="UP000492820">
    <property type="component" value="Unassembled WGS sequence"/>
</dbReference>
<accession>A0A068W7L0</accession>
<evidence type="ECO:0000313" key="3">
    <source>
        <dbReference type="WBParaSite" id="EgrG_002015900"/>
    </source>
</evidence>
<sequence length="228" mass="24343">MGCGPVREMGIFQVRQKSGPTLRLSGGPTLVSAGGVCLGGYQMSLALPLSIMRLTILVRSSLTPCHAHIFAKLSPSAISNVSQLCMDMAMDSERELQMSSTSSFGGGTAMPASVPCRVEKEPSLLLVILASFLVAKEEVSGWSLLFVPQHCLMSMSWVMPESIAAANKSWRTSLANRLVFIAKNESSIVVDAIEEDKGVVQLVIGVTFSATISGSDELYALEAVDRML</sequence>
<protein>
    <submittedName>
        <fullName evidence="1 3">Uncharacterized protein</fullName>
    </submittedName>
</protein>
<dbReference type="WBParaSite" id="EgrG_002015900">
    <property type="protein sequence ID" value="EgrG_002015900"/>
    <property type="gene ID" value="EgrG_002015900"/>
</dbReference>
<evidence type="ECO:0000313" key="1">
    <source>
        <dbReference type="EMBL" id="CDS15303.1"/>
    </source>
</evidence>
<gene>
    <name evidence="1" type="ORF">EgrG_002015900</name>
</gene>
<dbReference type="AlphaFoldDB" id="A0A068W7L0"/>
<name>A0A068W7L0_ECHGR</name>